<dbReference type="RefSeq" id="WP_087739277.1">
    <property type="nucleotide sequence ID" value="NZ_CYGY02000085.1"/>
</dbReference>
<evidence type="ECO:0008006" key="3">
    <source>
        <dbReference type="Google" id="ProtNLM"/>
    </source>
</evidence>
<name>A0A1N7STA7_9BURK</name>
<accession>A0A1N7STA7</accession>
<keyword evidence="2" id="KW-1185">Reference proteome</keyword>
<organism evidence="1 2">
    <name type="scientific">Paraburkholderia piptadeniae</name>
    <dbReference type="NCBI Taxonomy" id="1701573"/>
    <lineage>
        <taxon>Bacteria</taxon>
        <taxon>Pseudomonadati</taxon>
        <taxon>Pseudomonadota</taxon>
        <taxon>Betaproteobacteria</taxon>
        <taxon>Burkholderiales</taxon>
        <taxon>Burkholderiaceae</taxon>
        <taxon>Paraburkholderia</taxon>
    </lineage>
</organism>
<dbReference type="EMBL" id="CYGY02000085">
    <property type="protein sequence ID" value="SIT50598.1"/>
    <property type="molecule type" value="Genomic_DNA"/>
</dbReference>
<dbReference type="AlphaFoldDB" id="A0A1N7STA7"/>
<evidence type="ECO:0000313" key="1">
    <source>
        <dbReference type="EMBL" id="SIT50598.1"/>
    </source>
</evidence>
<dbReference type="Gene3D" id="2.60.200.60">
    <property type="match status" value="1"/>
</dbReference>
<dbReference type="InterPro" id="IPR008727">
    <property type="entry name" value="PAAR_motif"/>
</dbReference>
<dbReference type="Proteomes" id="UP000195569">
    <property type="component" value="Unassembled WGS sequence"/>
</dbReference>
<dbReference type="OrthoDB" id="8565659at2"/>
<dbReference type="CDD" id="cd14744">
    <property type="entry name" value="PAAR_CT_2"/>
    <property type="match status" value="1"/>
</dbReference>
<dbReference type="Pfam" id="PF05488">
    <property type="entry name" value="PAAR_motif"/>
    <property type="match status" value="1"/>
</dbReference>
<protein>
    <recommendedName>
        <fullName evidence="3">PAAR repeat-containing protein</fullName>
    </recommendedName>
</protein>
<proteinExistence type="predicted"/>
<gene>
    <name evidence="1" type="ORF">BN2476_850031</name>
</gene>
<reference evidence="1" key="1">
    <citation type="submission" date="2016-12" db="EMBL/GenBank/DDBJ databases">
        <authorList>
            <person name="Moulin L."/>
        </authorList>
    </citation>
    <scope>NUCLEOTIDE SEQUENCE [LARGE SCALE GENOMIC DNA]</scope>
    <source>
        <strain evidence="1">STM 7183</strain>
    </source>
</reference>
<comment type="caution">
    <text evidence="1">The sequence shown here is derived from an EMBL/GenBank/DDBJ whole genome shotgun (WGS) entry which is preliminary data.</text>
</comment>
<sequence length="84" mass="8908">MIDFIRLGDSTDHGGEVITASETMRYGGRRVARKGDAVTCPLHLDINPNLLLEGDENVTDAGVPAARHGHKARCGCHLISSLAG</sequence>
<evidence type="ECO:0000313" key="2">
    <source>
        <dbReference type="Proteomes" id="UP000195569"/>
    </source>
</evidence>